<dbReference type="Gene3D" id="3.80.30.20">
    <property type="entry name" value="tm_1862 like domain"/>
    <property type="match status" value="1"/>
</dbReference>
<organism evidence="8 9">
    <name type="scientific">Archangium violaceum Cb vi76</name>
    <dbReference type="NCBI Taxonomy" id="1406225"/>
    <lineage>
        <taxon>Bacteria</taxon>
        <taxon>Pseudomonadati</taxon>
        <taxon>Myxococcota</taxon>
        <taxon>Myxococcia</taxon>
        <taxon>Myxococcales</taxon>
        <taxon>Cystobacterineae</taxon>
        <taxon>Archangiaceae</taxon>
        <taxon>Archangium</taxon>
    </lineage>
</organism>
<dbReference type="GO" id="GO:0031419">
    <property type="term" value="F:cobalamin binding"/>
    <property type="evidence" value="ECO:0007669"/>
    <property type="project" value="InterPro"/>
</dbReference>
<dbReference type="GO" id="GO:0003824">
    <property type="term" value="F:catalytic activity"/>
    <property type="evidence" value="ECO:0007669"/>
    <property type="project" value="InterPro"/>
</dbReference>
<evidence type="ECO:0000256" key="2">
    <source>
        <dbReference type="ARBA" id="ARBA00022691"/>
    </source>
</evidence>
<dbReference type="PROSITE" id="PS51332">
    <property type="entry name" value="B12_BINDING"/>
    <property type="match status" value="1"/>
</dbReference>
<dbReference type="NCBIfam" id="TIGR03975">
    <property type="entry name" value="rSAM_ocin_1"/>
    <property type="match status" value="1"/>
</dbReference>
<dbReference type="Proteomes" id="UP000028547">
    <property type="component" value="Unassembled WGS sequence"/>
</dbReference>
<dbReference type="PROSITE" id="PS51918">
    <property type="entry name" value="RADICAL_SAM"/>
    <property type="match status" value="1"/>
</dbReference>
<evidence type="ECO:0000256" key="5">
    <source>
        <dbReference type="ARBA" id="ARBA00023014"/>
    </source>
</evidence>
<comment type="caution">
    <text evidence="8">The sequence shown here is derived from an EMBL/GenBank/DDBJ whole genome shotgun (WGS) entry which is preliminary data.</text>
</comment>
<keyword evidence="3" id="KW-0479">Metal-binding</keyword>
<evidence type="ECO:0000259" key="7">
    <source>
        <dbReference type="PROSITE" id="PS51918"/>
    </source>
</evidence>
<keyword evidence="2" id="KW-0949">S-adenosyl-L-methionine</keyword>
<reference evidence="8 9" key="1">
    <citation type="submission" date="2014-07" db="EMBL/GenBank/DDBJ databases">
        <title>Draft Genome Sequence of Gephyronic Acid Producer, Cystobacter violaceus Strain Cb vi76.</title>
        <authorList>
            <person name="Stevens D.C."/>
            <person name="Young J."/>
            <person name="Carmichael R."/>
            <person name="Tan J."/>
            <person name="Taylor R.E."/>
        </authorList>
    </citation>
    <scope>NUCLEOTIDE SEQUENCE [LARGE SCALE GENOMIC DNA]</scope>
    <source>
        <strain evidence="8 9">Cb vi76</strain>
    </source>
</reference>
<dbReference type="InterPro" id="IPR006158">
    <property type="entry name" value="Cobalamin-bd"/>
</dbReference>
<evidence type="ECO:0000313" key="9">
    <source>
        <dbReference type="Proteomes" id="UP000028547"/>
    </source>
</evidence>
<dbReference type="SMART" id="SM00729">
    <property type="entry name" value="Elp3"/>
    <property type="match status" value="1"/>
</dbReference>
<dbReference type="InterPro" id="IPR007197">
    <property type="entry name" value="rSAM"/>
</dbReference>
<keyword evidence="5" id="KW-0411">Iron-sulfur</keyword>
<dbReference type="SUPFAM" id="SSF102114">
    <property type="entry name" value="Radical SAM enzymes"/>
    <property type="match status" value="1"/>
</dbReference>
<dbReference type="GO" id="GO:0005829">
    <property type="term" value="C:cytosol"/>
    <property type="evidence" value="ECO:0007669"/>
    <property type="project" value="TreeGrafter"/>
</dbReference>
<dbReference type="AlphaFoldDB" id="A0A084SEM5"/>
<dbReference type="SFLD" id="SFLDG01082">
    <property type="entry name" value="B12-binding_domain_containing"/>
    <property type="match status" value="1"/>
</dbReference>
<dbReference type="GO" id="GO:0046872">
    <property type="term" value="F:metal ion binding"/>
    <property type="evidence" value="ECO:0007669"/>
    <property type="project" value="UniProtKB-KW"/>
</dbReference>
<comment type="cofactor">
    <cofactor evidence="1">
        <name>[4Fe-4S] cluster</name>
        <dbReference type="ChEBI" id="CHEBI:49883"/>
    </cofactor>
</comment>
<dbReference type="SFLD" id="SFLDF00324">
    <property type="entry name" value="bacteriocin_maturation"/>
    <property type="match status" value="1"/>
</dbReference>
<keyword evidence="4" id="KW-0408">Iron</keyword>
<evidence type="ECO:0000259" key="6">
    <source>
        <dbReference type="PROSITE" id="PS51332"/>
    </source>
</evidence>
<dbReference type="SFLD" id="SFLDS00029">
    <property type="entry name" value="Radical_SAM"/>
    <property type="match status" value="1"/>
</dbReference>
<dbReference type="PANTHER" id="PTHR43409:SF7">
    <property type="entry name" value="BLL1977 PROTEIN"/>
    <property type="match status" value="1"/>
</dbReference>
<evidence type="ECO:0000256" key="4">
    <source>
        <dbReference type="ARBA" id="ARBA00023004"/>
    </source>
</evidence>
<dbReference type="Gene3D" id="3.40.50.280">
    <property type="entry name" value="Cobalamin-binding domain"/>
    <property type="match status" value="1"/>
</dbReference>
<dbReference type="EMBL" id="JPMI01000423">
    <property type="protein sequence ID" value="KFA86910.1"/>
    <property type="molecule type" value="Genomic_DNA"/>
</dbReference>
<proteinExistence type="predicted"/>
<dbReference type="Pfam" id="PF04055">
    <property type="entry name" value="Radical_SAM"/>
    <property type="match status" value="1"/>
</dbReference>
<dbReference type="CDD" id="cd01335">
    <property type="entry name" value="Radical_SAM"/>
    <property type="match status" value="1"/>
</dbReference>
<dbReference type="InterPro" id="IPR023984">
    <property type="entry name" value="rSAM_ocin_1"/>
</dbReference>
<feature type="domain" description="B12-binding" evidence="6">
    <location>
        <begin position="1"/>
        <end position="217"/>
    </location>
</feature>
<dbReference type="GO" id="GO:0051536">
    <property type="term" value="F:iron-sulfur cluster binding"/>
    <property type="evidence" value="ECO:0007669"/>
    <property type="project" value="UniProtKB-KW"/>
</dbReference>
<evidence type="ECO:0000256" key="1">
    <source>
        <dbReference type="ARBA" id="ARBA00001966"/>
    </source>
</evidence>
<dbReference type="InterPro" id="IPR006638">
    <property type="entry name" value="Elp3/MiaA/NifB-like_rSAM"/>
</dbReference>
<feature type="domain" description="Radical SAM core" evidence="7">
    <location>
        <begin position="253"/>
        <end position="485"/>
    </location>
</feature>
<dbReference type="PANTHER" id="PTHR43409">
    <property type="entry name" value="ANAEROBIC MAGNESIUM-PROTOPORPHYRIN IX MONOMETHYL ESTER CYCLASE-RELATED"/>
    <property type="match status" value="1"/>
</dbReference>
<protein>
    <submittedName>
        <fullName evidence="8">Uncharacterized protein</fullName>
    </submittedName>
</protein>
<dbReference type="RefSeq" id="WP_043414451.1">
    <property type="nucleotide sequence ID" value="NZ_JPMI01000423.1"/>
</dbReference>
<name>A0A084SEM5_9BACT</name>
<dbReference type="InterPro" id="IPR058240">
    <property type="entry name" value="rSAM_sf"/>
</dbReference>
<dbReference type="InterPro" id="IPR051198">
    <property type="entry name" value="BchE-like"/>
</dbReference>
<gene>
    <name evidence="8" type="ORF">Q664_51990</name>
</gene>
<sequence length="620" mass="68608">MVDTLLISPPFSALDRPSLALHLLQACARDAGFDVRILYANMRFAAKIGVKRYDTIGFAAATSLVGERIFAAAAYGLEPLGQCPADMFDPNLLVGKSRSIAFEHHSGFPISLEELYSIEALAAPFADAIAQMVVEARPRIVGCTTCYDETAASIAILKRIKALSPDIITIIGGSNCEGAMAEGIASLSPAIDHVFSGESEESFVRFLRAVAAGQVPRDRVVRGSPVRRMDDLPTPRFDDYYEQMAAHLPDSVHGSAMVLPYESSRGCWWGAVHHCTFCGISEEAMGFREKSPERVLQELGELLQHHPEPNVFMVDNIMPRRYFQTLIPRLAAAFPGLRLFYEQKANLRLEHVVALEQAGVHEIQPGIESFSSQLLRRMDKGVTGRQNVALLRYARAVDISVLWNLLWGIPGETADEHAEVAALLPLLRHLPPPNGLVHVSIDRFSPYFERPDKYGIRRLEPLPSYTWTLPEHADARQVAFHFWGDYDSALYEQPTLLRTLYDEVARWIEAWRGAARRPALTIQPVFGDWFLLTDTRGLPGLPETEVIERSKALAALVTQPLDSALEAEWAMARKVAVPLEGHLVALAVAPAALLQQFEAQSRRAHSRPEQAGLTLVSAEG</sequence>
<evidence type="ECO:0000256" key="3">
    <source>
        <dbReference type="ARBA" id="ARBA00022723"/>
    </source>
</evidence>
<accession>A0A084SEM5</accession>
<evidence type="ECO:0000313" key="8">
    <source>
        <dbReference type="EMBL" id="KFA86910.1"/>
    </source>
</evidence>
<dbReference type="InterPro" id="IPR023404">
    <property type="entry name" value="rSAM_horseshoe"/>
</dbReference>